<dbReference type="Gene3D" id="3.30.70.1120">
    <property type="entry name" value="TT1725-like"/>
    <property type="match status" value="1"/>
</dbReference>
<accession>A0AAU8G8P5</accession>
<dbReference type="AlphaFoldDB" id="A0AAU8G8P5"/>
<dbReference type="PANTHER" id="PTHR36441">
    <property type="entry name" value="HYPOTHETICAL CYTOSOLIC PROTEIN"/>
    <property type="match status" value="1"/>
</dbReference>
<evidence type="ECO:0000313" key="1">
    <source>
        <dbReference type="EMBL" id="XCH32509.1"/>
    </source>
</evidence>
<sequence length="94" mass="10613">MNIGVLQFSIRLPESHSLKEKRQVVKSLVAQLHNRFNVSAAEVEDQDLWQTAVVGVACISNDKKHTNEVLSKALVFATTYDIELLESNIEIIDY</sequence>
<name>A0AAU8G8P5_9CHLR</name>
<reference evidence="1" key="1">
    <citation type="submission" date="2024-06" db="EMBL/GenBank/DDBJ databases">
        <title>A Novel Isolate, Dehalogenimonas sp. Strain 4OHTPN, Dechlorinates Aromatic 4 Hydroxy chlorothalonil by a Novel Reductive Dehalogenase.</title>
        <authorList>
            <person name="Liu G."/>
        </authorList>
    </citation>
    <scope>NUCLEOTIDE SEQUENCE</scope>
    <source>
        <strain evidence="1">4OHTPN</strain>
    </source>
</reference>
<proteinExistence type="predicted"/>
<organism evidence="1">
    <name type="scientific">Dehalogenimonas sp. 4OHTPN</name>
    <dbReference type="NCBI Taxonomy" id="3166643"/>
    <lineage>
        <taxon>Bacteria</taxon>
        <taxon>Bacillati</taxon>
        <taxon>Chloroflexota</taxon>
        <taxon>Dehalococcoidia</taxon>
        <taxon>Dehalococcoidales</taxon>
        <taxon>Dehalococcoidaceae</taxon>
        <taxon>Dehalogenimonas</taxon>
    </lineage>
</organism>
<dbReference type="SUPFAM" id="SSF103007">
    <property type="entry name" value="Hypothetical protein TT1725"/>
    <property type="match status" value="1"/>
</dbReference>
<dbReference type="InterPro" id="IPR036746">
    <property type="entry name" value="TT1725-like_sf"/>
</dbReference>
<dbReference type="PANTHER" id="PTHR36441:SF1">
    <property type="entry name" value="DUF503 DOMAIN-CONTAINING PROTEIN"/>
    <property type="match status" value="1"/>
</dbReference>
<gene>
    <name evidence="1" type="ORF">ABV300_04855</name>
</gene>
<protein>
    <submittedName>
        <fullName evidence="1">DUF503 domain-containing protein</fullName>
    </submittedName>
</protein>
<dbReference type="RefSeq" id="WP_353713783.1">
    <property type="nucleotide sequence ID" value="NZ_CP159307.1"/>
</dbReference>
<dbReference type="Pfam" id="PF04456">
    <property type="entry name" value="DUF503"/>
    <property type="match status" value="1"/>
</dbReference>
<dbReference type="EMBL" id="CP159307">
    <property type="protein sequence ID" value="XCH32509.1"/>
    <property type="molecule type" value="Genomic_DNA"/>
</dbReference>
<dbReference type="InterPro" id="IPR007546">
    <property type="entry name" value="DUF503"/>
</dbReference>